<evidence type="ECO:0000256" key="2">
    <source>
        <dbReference type="SAM" id="Phobius"/>
    </source>
</evidence>
<reference evidence="4" key="1">
    <citation type="submission" date="2019-07" db="EMBL/GenBank/DDBJ databases">
        <title>Helicobacter labacensis sp. nov., Helicobacter mehlei sp. nov. and Helicobacter vulpis sp. nov., isolated from gastric mucosa of red fox (Vulpis vulpis).</title>
        <authorList>
            <person name="Papic B."/>
        </authorList>
    </citation>
    <scope>NUCLEOTIDE SEQUENCE [LARGE SCALE GENOMIC DNA]</scope>
    <source>
        <strain evidence="4">L8b</strain>
    </source>
</reference>
<feature type="transmembrane region" description="Helical" evidence="2">
    <location>
        <begin position="12"/>
        <end position="31"/>
    </location>
</feature>
<dbReference type="EMBL" id="VKGC01000003">
    <property type="protein sequence ID" value="TSA86285.1"/>
    <property type="molecule type" value="Genomic_DNA"/>
</dbReference>
<name>A0A553V1G6_9HELI</name>
<evidence type="ECO:0000256" key="1">
    <source>
        <dbReference type="PROSITE-ProRule" id="PRU00339"/>
    </source>
</evidence>
<accession>A0A553V1G6</accession>
<dbReference type="InterPro" id="IPR011990">
    <property type="entry name" value="TPR-like_helical_dom_sf"/>
</dbReference>
<keyword evidence="2" id="KW-0812">Transmembrane</keyword>
<dbReference type="AlphaFoldDB" id="A0A553V1G6"/>
<sequence length="350" mass="40302">MEQLAFIYKDSLFSVAILVFIIGSVILMDYFRSALAHRRNLKTLNALSLSYSQVELAYEVQQLLAKEQENALEVLGFKTWMFLAKHYAKYGNSEQAIKIYLVLLPKYQNDRIAILESLAKAYIDMGYVQKARDILIEVLRIDPGNTHALHAMVQAHEIMCEPKKALQVLECLDELGTSGLADTYYYLQMQILIEQDLGLEDKSFAILTLGHQQPKLYKLALRHCKSHHKPLFLQEITSLEEAMPYIDLLWDIKKEEIQPFLESLHPKLLEVFVAKGYVEGVCDTLELEIFKTFHAKYQINLNFSYQCSFCKSLSPFESYRCLVCTQIGPKEVILGIEKHPNDYSKNSNLN</sequence>
<dbReference type="SUPFAM" id="SSF48452">
    <property type="entry name" value="TPR-like"/>
    <property type="match status" value="1"/>
</dbReference>
<dbReference type="OrthoDB" id="5362770at2"/>
<evidence type="ECO:0000313" key="4">
    <source>
        <dbReference type="Proteomes" id="UP000319322"/>
    </source>
</evidence>
<proteinExistence type="predicted"/>
<comment type="caution">
    <text evidence="3">The sequence shown here is derived from an EMBL/GenBank/DDBJ whole genome shotgun (WGS) entry which is preliminary data.</text>
</comment>
<keyword evidence="1" id="KW-0802">TPR repeat</keyword>
<dbReference type="RefSeq" id="WP_120947389.1">
    <property type="nucleotide sequence ID" value="NZ_QXQP01000007.1"/>
</dbReference>
<keyword evidence="2" id="KW-1133">Transmembrane helix</keyword>
<organism evidence="3 4">
    <name type="scientific">Helicobacter mehlei</name>
    <dbReference type="NCBI Taxonomy" id="2316080"/>
    <lineage>
        <taxon>Bacteria</taxon>
        <taxon>Pseudomonadati</taxon>
        <taxon>Campylobacterota</taxon>
        <taxon>Epsilonproteobacteria</taxon>
        <taxon>Campylobacterales</taxon>
        <taxon>Helicobacteraceae</taxon>
        <taxon>Helicobacter</taxon>
    </lineage>
</organism>
<protein>
    <submittedName>
        <fullName evidence="3">Uncharacterized protein</fullName>
    </submittedName>
</protein>
<feature type="repeat" description="TPR" evidence="1">
    <location>
        <begin position="112"/>
        <end position="145"/>
    </location>
</feature>
<dbReference type="PROSITE" id="PS50005">
    <property type="entry name" value="TPR"/>
    <property type="match status" value="1"/>
</dbReference>
<dbReference type="Proteomes" id="UP000319322">
    <property type="component" value="Unassembled WGS sequence"/>
</dbReference>
<dbReference type="InterPro" id="IPR019734">
    <property type="entry name" value="TPR_rpt"/>
</dbReference>
<reference evidence="3 4" key="2">
    <citation type="submission" date="2019-07" db="EMBL/GenBank/DDBJ databases">
        <title>Helicobacter labacensis sp. nov., Helicobacter mehlei sp. nov. and Helicobacter vulpis sp. nov., isolated from gastric mucosa of red fox (Vulpis vulpis).</title>
        <authorList>
            <person name="Kusar D."/>
            <person name="Gruntar I."/>
            <person name="Pate M."/>
            <person name="Zajc U."/>
            <person name="Ocepek M."/>
        </authorList>
    </citation>
    <scope>NUCLEOTIDE SEQUENCE [LARGE SCALE GENOMIC DNA]</scope>
    <source>
        <strain evidence="3 4">L8b</strain>
    </source>
</reference>
<keyword evidence="4" id="KW-1185">Reference proteome</keyword>
<evidence type="ECO:0000313" key="3">
    <source>
        <dbReference type="EMBL" id="TSA86285.1"/>
    </source>
</evidence>
<keyword evidence="2" id="KW-0472">Membrane</keyword>
<dbReference type="Gene3D" id="1.25.40.10">
    <property type="entry name" value="Tetratricopeptide repeat domain"/>
    <property type="match status" value="1"/>
</dbReference>
<gene>
    <name evidence="3" type="ORF">FNE76_02045</name>
</gene>